<reference evidence="1" key="1">
    <citation type="submission" date="2024-05" db="EMBL/GenBank/DDBJ databases">
        <title>Whole genome shotgun sequence of Streptomyces violascens NBRC 12920.</title>
        <authorList>
            <person name="Komaki H."/>
            <person name="Tamura T."/>
        </authorList>
    </citation>
    <scope>NUCLEOTIDE SEQUENCE</scope>
    <source>
        <strain evidence="1">NBRC 12920</strain>
    </source>
</reference>
<dbReference type="Proteomes" id="UP001050808">
    <property type="component" value="Unassembled WGS sequence"/>
</dbReference>
<accession>A0ABQ3QSH0</accession>
<name>A0ABQ3QSH0_9ACTN</name>
<comment type="caution">
    <text evidence="1">The sequence shown here is derived from an EMBL/GenBank/DDBJ whole genome shotgun (WGS) entry which is preliminary data.</text>
</comment>
<protein>
    <submittedName>
        <fullName evidence="1">Uncharacterized protein</fullName>
    </submittedName>
</protein>
<organism evidence="1 2">
    <name type="scientific">Streptomyces violascens</name>
    <dbReference type="NCBI Taxonomy" id="67381"/>
    <lineage>
        <taxon>Bacteria</taxon>
        <taxon>Bacillati</taxon>
        <taxon>Actinomycetota</taxon>
        <taxon>Actinomycetes</taxon>
        <taxon>Kitasatosporales</taxon>
        <taxon>Streptomycetaceae</taxon>
        <taxon>Streptomyces</taxon>
    </lineage>
</organism>
<gene>
    <name evidence="1" type="ORF">Sviol_46300</name>
</gene>
<dbReference type="RefSeq" id="WP_189967872.1">
    <property type="nucleotide sequence ID" value="NZ_BMUA01000021.1"/>
</dbReference>
<sequence>MVRTRAQCLHIDIDTAGIPCLARFLALAFHPAVGDNQQVLATTIGRLQPLTAGDDFAYFTDIAAAMGNLPHPASPAVRRLTSSDAVHERWHALVIARRGRTRASTSASR</sequence>
<evidence type="ECO:0000313" key="2">
    <source>
        <dbReference type="Proteomes" id="UP001050808"/>
    </source>
</evidence>
<dbReference type="EMBL" id="BNDY01000017">
    <property type="protein sequence ID" value="GHI40222.1"/>
    <property type="molecule type" value="Genomic_DNA"/>
</dbReference>
<keyword evidence="2" id="KW-1185">Reference proteome</keyword>
<evidence type="ECO:0000313" key="1">
    <source>
        <dbReference type="EMBL" id="GHI40222.1"/>
    </source>
</evidence>
<proteinExistence type="predicted"/>